<keyword evidence="6" id="KW-0804">Transcription</keyword>
<evidence type="ECO:0000256" key="5">
    <source>
        <dbReference type="ARBA" id="ARBA00022705"/>
    </source>
</evidence>
<accession>A0A7D7L0T4</accession>
<gene>
    <name evidence="8" type="ORF">GZ988_010740</name>
</gene>
<dbReference type="GO" id="GO:1990077">
    <property type="term" value="C:primosome complex"/>
    <property type="evidence" value="ECO:0007669"/>
    <property type="project" value="UniProtKB-KW"/>
</dbReference>
<evidence type="ECO:0000256" key="1">
    <source>
        <dbReference type="ARBA" id="ARBA00022478"/>
    </source>
</evidence>
<evidence type="ECO:0000259" key="7">
    <source>
        <dbReference type="SMART" id="SM00493"/>
    </source>
</evidence>
<dbReference type="SUPFAM" id="SSF56731">
    <property type="entry name" value="DNA primase core"/>
    <property type="match status" value="1"/>
</dbReference>
<dbReference type="GO" id="GO:0006269">
    <property type="term" value="P:DNA replication, synthesis of primer"/>
    <property type="evidence" value="ECO:0007669"/>
    <property type="project" value="UniProtKB-KW"/>
</dbReference>
<evidence type="ECO:0000256" key="4">
    <source>
        <dbReference type="ARBA" id="ARBA00022695"/>
    </source>
</evidence>
<keyword evidence="5" id="KW-0235">DNA replication</keyword>
<dbReference type="CDD" id="cd01029">
    <property type="entry name" value="TOPRIM_primases"/>
    <property type="match status" value="1"/>
</dbReference>
<keyword evidence="1" id="KW-0240">DNA-directed RNA polymerase</keyword>
<evidence type="ECO:0000256" key="6">
    <source>
        <dbReference type="ARBA" id="ARBA00023163"/>
    </source>
</evidence>
<dbReference type="Gene3D" id="3.40.1360.10">
    <property type="match status" value="1"/>
</dbReference>
<dbReference type="InterPro" id="IPR034154">
    <property type="entry name" value="TOPRIM_DnaG/twinkle"/>
</dbReference>
<organism evidence="8">
    <name type="scientific">Campylobacter fetus</name>
    <dbReference type="NCBI Taxonomy" id="196"/>
    <lineage>
        <taxon>Bacteria</taxon>
        <taxon>Pseudomonadati</taxon>
        <taxon>Campylobacterota</taxon>
        <taxon>Epsilonproteobacteria</taxon>
        <taxon>Campylobacterales</taxon>
        <taxon>Campylobacteraceae</taxon>
        <taxon>Campylobacter</taxon>
    </lineage>
</organism>
<dbReference type="InterPro" id="IPR006171">
    <property type="entry name" value="TOPRIM_dom"/>
</dbReference>
<evidence type="ECO:0000256" key="2">
    <source>
        <dbReference type="ARBA" id="ARBA00022515"/>
    </source>
</evidence>
<dbReference type="GO" id="GO:0016779">
    <property type="term" value="F:nucleotidyltransferase activity"/>
    <property type="evidence" value="ECO:0007669"/>
    <property type="project" value="UniProtKB-KW"/>
</dbReference>
<geneLocation type="plasmid" evidence="8">
    <name>pCFVi_ADRI545_P1</name>
</geneLocation>
<protein>
    <recommendedName>
        <fullName evidence="7">Toprim domain-containing protein</fullName>
    </recommendedName>
</protein>
<dbReference type="Pfam" id="PF13155">
    <property type="entry name" value="Toprim_2"/>
    <property type="match status" value="1"/>
</dbReference>
<dbReference type="Gene3D" id="3.90.580.10">
    <property type="entry name" value="Zinc finger, CHC2-type domain"/>
    <property type="match status" value="1"/>
</dbReference>
<dbReference type="GO" id="GO:0008270">
    <property type="term" value="F:zinc ion binding"/>
    <property type="evidence" value="ECO:0007669"/>
    <property type="project" value="InterPro"/>
</dbReference>
<dbReference type="AlphaFoldDB" id="A0A7D7L0T4"/>
<dbReference type="GO" id="GO:0000428">
    <property type="term" value="C:DNA-directed RNA polymerase complex"/>
    <property type="evidence" value="ECO:0007669"/>
    <property type="project" value="UniProtKB-KW"/>
</dbReference>
<keyword evidence="8" id="KW-0614">Plasmid</keyword>
<dbReference type="RefSeq" id="WP_065842451.1">
    <property type="nucleotide sequence ID" value="NZ_CP059438.1"/>
</dbReference>
<dbReference type="SUPFAM" id="SSF57783">
    <property type="entry name" value="Zinc beta-ribbon"/>
    <property type="match status" value="1"/>
</dbReference>
<dbReference type="InterPro" id="IPR036977">
    <property type="entry name" value="DNA_primase_Znf_CHC2"/>
</dbReference>
<feature type="domain" description="Toprim" evidence="7">
    <location>
        <begin position="291"/>
        <end position="361"/>
    </location>
</feature>
<keyword evidence="4" id="KW-0548">Nucleotidyltransferase</keyword>
<evidence type="ECO:0000256" key="3">
    <source>
        <dbReference type="ARBA" id="ARBA00022679"/>
    </source>
</evidence>
<name>A0A7D7L0T4_CAMFE</name>
<sequence>MNLHRDDTRAFLEYIGFDVDSHYKFKMRQDEHTASASIDPKNGYIKDFGSGFRGDVIAFYKEVKSCDDVTAFAEVKAILDDLKISNEINRDYHTGSTKHNVNRKQETIEQEIIRTLTNKNLTAGQVFESLCKEKNIKEGSDKADSFYDRICDTMSDLSKKNILNLDIQSDVYSINLEKQIKQEPKVEYLDENIMQKYENERRENFTRYQELLTRLLPACDNAKRKELAQKFQIGYSKSEDRLIMPMRDENSGIITLWKYNPNLNIKYTFSKDRPRTAFNILNLKEYTKDDRPIFIAEGEKDCLNMLSRGYKAISLGSANAKFKTSQAQILKDCYVVIAYDYDEAGKNGSKALKEQLNGICKTVEIIDWEKILKHNNLEINLKKGFDFTDFLELSAKQRERKQGFDR</sequence>
<evidence type="ECO:0000313" key="8">
    <source>
        <dbReference type="EMBL" id="QMS62029.1"/>
    </source>
</evidence>
<keyword evidence="3" id="KW-0808">Transferase</keyword>
<dbReference type="GO" id="GO:0003677">
    <property type="term" value="F:DNA binding"/>
    <property type="evidence" value="ECO:0007669"/>
    <property type="project" value="InterPro"/>
</dbReference>
<reference evidence="8" key="1">
    <citation type="journal article" date="2021" name="PeerJ">
        <title>A comparison of fourteen fully characterized mammalian-associated Campylobacter fetus isolates suggests that loss of defense mechanisms contribute to high genomic plasticity and subspecies evolution.</title>
        <authorList>
            <person name="Nadin-Davis S.A."/>
            <person name="Chmara J."/>
            <person name="Carrillo C.D."/>
            <person name="Amoako K."/>
            <person name="Goji N."/>
            <person name="Duceppe M.O."/>
            <person name="Devenish J."/>
        </authorList>
    </citation>
    <scope>NUCLEOTIDE SEQUENCE</scope>
    <source>
        <plasmid evidence="8">pCFVi_ADRI545_P1</plasmid>
    </source>
</reference>
<proteinExistence type="predicted"/>
<dbReference type="EMBL" id="CP059438">
    <property type="protein sequence ID" value="QMS62029.1"/>
    <property type="molecule type" value="Genomic_DNA"/>
</dbReference>
<keyword evidence="2" id="KW-0639">Primosome</keyword>
<dbReference type="SMART" id="SM00493">
    <property type="entry name" value="TOPRIM"/>
    <property type="match status" value="1"/>
</dbReference>